<reference evidence="6" key="1">
    <citation type="submission" date="2025-08" db="UniProtKB">
        <authorList>
            <consortium name="Ensembl"/>
        </authorList>
    </citation>
    <scope>IDENTIFICATION</scope>
</reference>
<proteinExistence type="predicted"/>
<evidence type="ECO:0008006" key="8">
    <source>
        <dbReference type="Google" id="ProtNLM"/>
    </source>
</evidence>
<feature type="chain" id="PRO_5018659452" description="Apolipoprotein M" evidence="5">
    <location>
        <begin position="19"/>
        <end position="200"/>
    </location>
</feature>
<evidence type="ECO:0000313" key="6">
    <source>
        <dbReference type="Ensembl" id="ENSACIP00000028477.1"/>
    </source>
</evidence>
<comment type="subcellular location">
    <subcellularLocation>
        <location evidence="1">Secreted</location>
    </subcellularLocation>
</comment>
<keyword evidence="7" id="KW-1185">Reference proteome</keyword>
<evidence type="ECO:0000256" key="5">
    <source>
        <dbReference type="SAM" id="SignalP"/>
    </source>
</evidence>
<reference evidence="6" key="2">
    <citation type="submission" date="2025-09" db="UniProtKB">
        <authorList>
            <consortium name="Ensembl"/>
        </authorList>
    </citation>
    <scope>IDENTIFICATION</scope>
</reference>
<keyword evidence="4" id="KW-0325">Glycoprotein</keyword>
<evidence type="ECO:0000313" key="7">
    <source>
        <dbReference type="Proteomes" id="UP000261340"/>
    </source>
</evidence>
<dbReference type="OMA" id="CPYESEA"/>
<dbReference type="InterPro" id="IPR012674">
    <property type="entry name" value="Calycin"/>
</dbReference>
<dbReference type="Gene3D" id="2.40.128.20">
    <property type="match status" value="1"/>
</dbReference>
<dbReference type="CDD" id="cd19415">
    <property type="entry name" value="lipocalin_ApoM_AGP"/>
    <property type="match status" value="1"/>
</dbReference>
<accession>A0A3Q0T0R2</accession>
<dbReference type="SUPFAM" id="SSF50814">
    <property type="entry name" value="Lipocalins"/>
    <property type="match status" value="1"/>
</dbReference>
<dbReference type="PANTHER" id="PTHR11967">
    <property type="entry name" value="ALPHA-1-ACID GLYCOPROTEIN"/>
    <property type="match status" value="1"/>
</dbReference>
<dbReference type="GO" id="GO:0005576">
    <property type="term" value="C:extracellular region"/>
    <property type="evidence" value="ECO:0007669"/>
    <property type="project" value="UniProtKB-SubCell"/>
</dbReference>
<protein>
    <recommendedName>
        <fullName evidence="8">Apolipoprotein M</fullName>
    </recommendedName>
</protein>
<evidence type="ECO:0000256" key="4">
    <source>
        <dbReference type="ARBA" id="ARBA00023180"/>
    </source>
</evidence>
<keyword evidence="2" id="KW-0964">Secreted</keyword>
<evidence type="ECO:0000256" key="1">
    <source>
        <dbReference type="ARBA" id="ARBA00004613"/>
    </source>
</evidence>
<dbReference type="Proteomes" id="UP000261340">
    <property type="component" value="Unplaced"/>
</dbReference>
<dbReference type="Ensembl" id="ENSACIT00000029231.1">
    <property type="protein sequence ID" value="ENSACIP00000028477.1"/>
    <property type="gene ID" value="ENSACIG00000022059.1"/>
</dbReference>
<evidence type="ECO:0000256" key="2">
    <source>
        <dbReference type="ARBA" id="ARBA00022525"/>
    </source>
</evidence>
<dbReference type="AlphaFoldDB" id="A0A3Q0T0R2"/>
<sequence>MFLHYCLPLLTLFLLSGASDPGCEELIKPVEDKSKLSGKWIFHFGTSDSVEQLKEFKTLQSYWAEQSPIPDSNDIFVRYADKIDGKCYHGNITATFLGNSTKAAYHFNSSDHEHIGEYLATCPDCLLWTDNYVSWVKGETRKSRSFFFYTKNGTLDASHLEVLKKQAACLNFTLDFHFTNTIDLCPDEKEAAADARQEEQ</sequence>
<name>A0A3Q0T0R2_AMPCI</name>
<keyword evidence="3 5" id="KW-0732">Signal</keyword>
<dbReference type="GeneTree" id="ENSGT00510000050125"/>
<dbReference type="PANTHER" id="PTHR11967:SF2">
    <property type="entry name" value="ALPHA-1-ACID GLYCOPROTEIN 1"/>
    <property type="match status" value="1"/>
</dbReference>
<evidence type="ECO:0000256" key="3">
    <source>
        <dbReference type="ARBA" id="ARBA00022729"/>
    </source>
</evidence>
<feature type="signal peptide" evidence="5">
    <location>
        <begin position="1"/>
        <end position="18"/>
    </location>
</feature>
<organism evidence="6 7">
    <name type="scientific">Amphilophus citrinellus</name>
    <name type="common">Midas cichlid</name>
    <name type="synonym">Cichlasoma citrinellum</name>
    <dbReference type="NCBI Taxonomy" id="61819"/>
    <lineage>
        <taxon>Eukaryota</taxon>
        <taxon>Metazoa</taxon>
        <taxon>Chordata</taxon>
        <taxon>Craniata</taxon>
        <taxon>Vertebrata</taxon>
        <taxon>Euteleostomi</taxon>
        <taxon>Actinopterygii</taxon>
        <taxon>Neopterygii</taxon>
        <taxon>Teleostei</taxon>
        <taxon>Neoteleostei</taxon>
        <taxon>Acanthomorphata</taxon>
        <taxon>Ovalentaria</taxon>
        <taxon>Cichlomorphae</taxon>
        <taxon>Cichliformes</taxon>
        <taxon>Cichlidae</taxon>
        <taxon>New World cichlids</taxon>
        <taxon>Cichlasomatinae</taxon>
        <taxon>Heroini</taxon>
        <taxon>Amphilophus</taxon>
    </lineage>
</organism>